<comment type="caution">
    <text evidence="2">The sequence shown here is derived from an EMBL/GenBank/DDBJ whole genome shotgun (WGS) entry which is preliminary data.</text>
</comment>
<evidence type="ECO:0000313" key="2">
    <source>
        <dbReference type="EMBL" id="KAK2769418.1"/>
    </source>
</evidence>
<dbReference type="Proteomes" id="UP001281614">
    <property type="component" value="Unassembled WGS sequence"/>
</dbReference>
<feature type="compositionally biased region" description="Basic and acidic residues" evidence="1">
    <location>
        <begin position="10"/>
        <end position="26"/>
    </location>
</feature>
<evidence type="ECO:0000256" key="1">
    <source>
        <dbReference type="SAM" id="MobiDB-lite"/>
    </source>
</evidence>
<keyword evidence="3" id="KW-1185">Reference proteome</keyword>
<gene>
    <name evidence="2" type="ORF">CKAH01_01025</name>
</gene>
<organism evidence="2 3">
    <name type="scientific">Colletotrichum kahawae</name>
    <name type="common">Coffee berry disease fungus</name>
    <dbReference type="NCBI Taxonomy" id="34407"/>
    <lineage>
        <taxon>Eukaryota</taxon>
        <taxon>Fungi</taxon>
        <taxon>Dikarya</taxon>
        <taxon>Ascomycota</taxon>
        <taxon>Pezizomycotina</taxon>
        <taxon>Sordariomycetes</taxon>
        <taxon>Hypocreomycetidae</taxon>
        <taxon>Glomerellales</taxon>
        <taxon>Glomerellaceae</taxon>
        <taxon>Colletotrichum</taxon>
        <taxon>Colletotrichum gloeosporioides species complex</taxon>
    </lineage>
</organism>
<proteinExistence type="predicted"/>
<dbReference type="EMBL" id="VYYT01000112">
    <property type="protein sequence ID" value="KAK2769418.1"/>
    <property type="molecule type" value="Genomic_DNA"/>
</dbReference>
<feature type="compositionally biased region" description="Basic residues" evidence="1">
    <location>
        <begin position="31"/>
        <end position="40"/>
    </location>
</feature>
<evidence type="ECO:0000313" key="3">
    <source>
        <dbReference type="Proteomes" id="UP001281614"/>
    </source>
</evidence>
<accession>A0AAE0D8M0</accession>
<name>A0AAE0D8M0_COLKA</name>
<dbReference type="AlphaFoldDB" id="A0AAE0D8M0"/>
<reference evidence="2" key="1">
    <citation type="submission" date="2023-02" db="EMBL/GenBank/DDBJ databases">
        <title>Colletotrichum kahawae CIFC_Que2 genome sequencing and assembly.</title>
        <authorList>
            <person name="Baroncelli R."/>
        </authorList>
    </citation>
    <scope>NUCLEOTIDE SEQUENCE</scope>
    <source>
        <strain evidence="2">CIFC_Que2</strain>
    </source>
</reference>
<sequence length="91" mass="10323">METGICGEKSGMDDAKVTPKRQDRLGCHLRGLARRLRQRQRPQQVPSPKLAELRDSPANHDLSLRHLGGIQPGYVLSENDAKRTWNQLDPR</sequence>
<feature type="region of interest" description="Disordered" evidence="1">
    <location>
        <begin position="1"/>
        <end position="56"/>
    </location>
</feature>
<protein>
    <submittedName>
        <fullName evidence="2">Uncharacterized protein</fullName>
    </submittedName>
</protein>